<gene>
    <name evidence="4" type="ORF">DXH95_10035</name>
</gene>
<evidence type="ECO:0000313" key="5">
    <source>
        <dbReference type="Proteomes" id="UP000263833"/>
    </source>
</evidence>
<dbReference type="AlphaFoldDB" id="A0A371BJ78"/>
<dbReference type="InterPro" id="IPR036412">
    <property type="entry name" value="HAD-like_sf"/>
</dbReference>
<dbReference type="InterPro" id="IPR006328">
    <property type="entry name" value="2-HAD"/>
</dbReference>
<organism evidence="4 5">
    <name type="scientific">Sphingorhabdus pulchriflava</name>
    <dbReference type="NCBI Taxonomy" id="2292257"/>
    <lineage>
        <taxon>Bacteria</taxon>
        <taxon>Pseudomonadati</taxon>
        <taxon>Pseudomonadota</taxon>
        <taxon>Alphaproteobacteria</taxon>
        <taxon>Sphingomonadales</taxon>
        <taxon>Sphingomonadaceae</taxon>
        <taxon>Sphingorhabdus</taxon>
    </lineage>
</organism>
<dbReference type="Proteomes" id="UP000263833">
    <property type="component" value="Unassembled WGS sequence"/>
</dbReference>
<dbReference type="InterPro" id="IPR023198">
    <property type="entry name" value="PGP-like_dom2"/>
</dbReference>
<dbReference type="SFLD" id="SFLDS00003">
    <property type="entry name" value="Haloacid_Dehalogenase"/>
    <property type="match status" value="1"/>
</dbReference>
<dbReference type="GO" id="GO:0018784">
    <property type="term" value="F:(S)-2-haloacid dehalogenase activity"/>
    <property type="evidence" value="ECO:0007669"/>
    <property type="project" value="UniProtKB-UniRule"/>
</dbReference>
<comment type="caution">
    <text evidence="4">The sequence shown here is derived from an EMBL/GenBank/DDBJ whole genome shotgun (WGS) entry which is preliminary data.</text>
</comment>
<dbReference type="OrthoDB" id="9785638at2"/>
<dbReference type="EMBL" id="QRGP01000001">
    <property type="protein sequence ID" value="RDV07642.1"/>
    <property type="molecule type" value="Genomic_DNA"/>
</dbReference>
<dbReference type="InterPro" id="IPR051540">
    <property type="entry name" value="S-2-haloacid_dehalogenase"/>
</dbReference>
<dbReference type="PRINTS" id="PR00413">
    <property type="entry name" value="HADHALOGNASE"/>
</dbReference>
<dbReference type="Gene3D" id="1.10.150.240">
    <property type="entry name" value="Putative phosphatase, domain 2"/>
    <property type="match status" value="1"/>
</dbReference>
<dbReference type="InterPro" id="IPR006439">
    <property type="entry name" value="HAD-SF_hydro_IA"/>
</dbReference>
<dbReference type="InterPro" id="IPR023214">
    <property type="entry name" value="HAD_sf"/>
</dbReference>
<comment type="function">
    <text evidence="3">Catalyzes the hydrolytic dehalogenation of small (S)-2-haloalkanoic acids to yield the corresponding (R)-2-hydroxyalkanoic acids.</text>
</comment>
<dbReference type="NCBIfam" id="TIGR01428">
    <property type="entry name" value="HAD_type_II"/>
    <property type="match status" value="1"/>
</dbReference>
<evidence type="ECO:0000256" key="3">
    <source>
        <dbReference type="RuleBase" id="RU368077"/>
    </source>
</evidence>
<name>A0A371BJ78_9SPHN</name>
<comment type="catalytic activity">
    <reaction evidence="3">
        <text>an (S)-2-haloacid + H2O = a (2R)-2-hydroxycarboxylate + a halide anion + H(+)</text>
        <dbReference type="Rhea" id="RHEA:11192"/>
        <dbReference type="ChEBI" id="CHEBI:15377"/>
        <dbReference type="ChEBI" id="CHEBI:15378"/>
        <dbReference type="ChEBI" id="CHEBI:16042"/>
        <dbReference type="ChEBI" id="CHEBI:58314"/>
        <dbReference type="ChEBI" id="CHEBI:137405"/>
        <dbReference type="EC" id="3.8.1.2"/>
    </reaction>
</comment>
<dbReference type="EC" id="3.8.1.2" evidence="3"/>
<comment type="similarity">
    <text evidence="1 3">Belongs to the HAD-like hydrolase superfamily. S-2-haloalkanoic acid dehalogenase family.</text>
</comment>
<proteinExistence type="inferred from homology"/>
<dbReference type="CDD" id="cd02588">
    <property type="entry name" value="HAD_L2-DEX"/>
    <property type="match status" value="1"/>
</dbReference>
<evidence type="ECO:0000256" key="1">
    <source>
        <dbReference type="ARBA" id="ARBA00008106"/>
    </source>
</evidence>
<evidence type="ECO:0000256" key="2">
    <source>
        <dbReference type="ARBA" id="ARBA00022801"/>
    </source>
</evidence>
<protein>
    <recommendedName>
        <fullName evidence="3">(S)-2-haloacid dehalogenase</fullName>
        <ecNumber evidence="3">3.8.1.2</ecNumber>
    </recommendedName>
    <alternativeName>
        <fullName evidence="3">2-haloalkanoic acid dehalogenase</fullName>
    </alternativeName>
    <alternativeName>
        <fullName evidence="3">Halocarboxylic acid halidohydrolase</fullName>
    </alternativeName>
    <alternativeName>
        <fullName evidence="3">L-2-haloacid dehalogenase</fullName>
    </alternativeName>
</protein>
<evidence type="ECO:0000313" key="4">
    <source>
        <dbReference type="EMBL" id="RDV07642.1"/>
    </source>
</evidence>
<dbReference type="RefSeq" id="WP_115549525.1">
    <property type="nucleotide sequence ID" value="NZ_QRGP01000001.1"/>
</dbReference>
<dbReference type="Pfam" id="PF00702">
    <property type="entry name" value="Hydrolase"/>
    <property type="match status" value="1"/>
</dbReference>
<dbReference type="Gene3D" id="3.40.50.1000">
    <property type="entry name" value="HAD superfamily/HAD-like"/>
    <property type="match status" value="1"/>
</dbReference>
<sequence>MTANTPPKALAFDVFGTVVDWRTSIAALVGQVLSAVGRPDIDAFAFTDDWRMRYLIGMRDFGQTGRGFVKLDILHREMLDALLVDMQLDLAEADRHTLVMGWHRLEPWPDSVEGLNRLKRRFPLVTCSNGHIALLVNMARHAGLPWDAILGAEVAQAYKPAPAAYQRTAQALDIAPGELCLVAAHHGDLFAARAAGLQTAFIHRPLEYGGAPAPDLQFQQPWDYEAGSLTELAERMGC</sequence>
<keyword evidence="5" id="KW-1185">Reference proteome</keyword>
<dbReference type="NCBIfam" id="TIGR01493">
    <property type="entry name" value="HAD-SF-IA-v2"/>
    <property type="match status" value="1"/>
</dbReference>
<dbReference type="SUPFAM" id="SSF56784">
    <property type="entry name" value="HAD-like"/>
    <property type="match status" value="1"/>
</dbReference>
<dbReference type="PANTHER" id="PTHR43316">
    <property type="entry name" value="HYDROLASE, HALOACID DELAHOGENASE-RELATED"/>
    <property type="match status" value="1"/>
</dbReference>
<keyword evidence="2 3" id="KW-0378">Hydrolase</keyword>
<dbReference type="PANTHER" id="PTHR43316:SF3">
    <property type="entry name" value="HALOACID DEHALOGENASE, TYPE II (AFU_ORTHOLOGUE AFUA_2G07750)-RELATED"/>
    <property type="match status" value="1"/>
</dbReference>
<dbReference type="SFLD" id="SFLDG01129">
    <property type="entry name" value="C1.5:_HAD__Beta-PGM__Phosphata"/>
    <property type="match status" value="1"/>
</dbReference>
<accession>A0A371BJ78</accession>
<reference evidence="5" key="1">
    <citation type="submission" date="2018-08" db="EMBL/GenBank/DDBJ databases">
        <authorList>
            <person name="Kim S.-J."/>
            <person name="Jung G.-Y."/>
        </authorList>
    </citation>
    <scope>NUCLEOTIDE SEQUENCE [LARGE SCALE GENOMIC DNA]</scope>
    <source>
        <strain evidence="5">GY_G</strain>
    </source>
</reference>